<dbReference type="InterPro" id="IPR011763">
    <property type="entry name" value="COA_CT_C"/>
</dbReference>
<organism evidence="20 21">
    <name type="scientific">Sellimonas intestinalis</name>
    <dbReference type="NCBI Taxonomy" id="1653434"/>
    <lineage>
        <taxon>Bacteria</taxon>
        <taxon>Bacillati</taxon>
        <taxon>Bacillota</taxon>
        <taxon>Clostridia</taxon>
        <taxon>Lachnospirales</taxon>
        <taxon>Lachnospiraceae</taxon>
        <taxon>Sellimonas</taxon>
    </lineage>
</organism>
<feature type="binding site" evidence="17">
    <location>
        <position position="56"/>
    </location>
    <ligand>
        <name>Zn(2+)</name>
        <dbReference type="ChEBI" id="CHEBI:29105"/>
    </ligand>
</feature>
<evidence type="ECO:0000313" key="20">
    <source>
        <dbReference type="EMBL" id="RGE88860.1"/>
    </source>
</evidence>
<proteinExistence type="inferred from homology"/>
<evidence type="ECO:0000256" key="15">
    <source>
        <dbReference type="ARBA" id="ARBA00049152"/>
    </source>
</evidence>
<dbReference type="PROSITE" id="PS50980">
    <property type="entry name" value="COA_CT_NTER"/>
    <property type="match status" value="1"/>
</dbReference>
<dbReference type="OrthoDB" id="9772975at2"/>
<dbReference type="PRINTS" id="PR01069">
    <property type="entry name" value="ACCCTRFRASEA"/>
</dbReference>
<comment type="catalytic activity">
    <reaction evidence="15 16">
        <text>N(6)-carboxybiotinyl-L-lysyl-[protein] + acetyl-CoA = N(6)-biotinyl-L-lysyl-[protein] + malonyl-CoA</text>
        <dbReference type="Rhea" id="RHEA:54728"/>
        <dbReference type="Rhea" id="RHEA-COMP:10505"/>
        <dbReference type="Rhea" id="RHEA-COMP:10506"/>
        <dbReference type="ChEBI" id="CHEBI:57288"/>
        <dbReference type="ChEBI" id="CHEBI:57384"/>
        <dbReference type="ChEBI" id="CHEBI:83144"/>
        <dbReference type="ChEBI" id="CHEBI:83145"/>
        <dbReference type="EC" id="2.1.3.15"/>
    </reaction>
</comment>
<evidence type="ECO:0000256" key="16">
    <source>
        <dbReference type="HAMAP-Rule" id="MF_00823"/>
    </source>
</evidence>
<dbReference type="InterPro" id="IPR011762">
    <property type="entry name" value="COA_CT_N"/>
</dbReference>
<feature type="zinc finger region" description="C4-type" evidence="17">
    <location>
        <begin position="37"/>
        <end position="59"/>
    </location>
</feature>
<keyword evidence="6 16" id="KW-0963">Cytoplasm</keyword>
<evidence type="ECO:0000256" key="7">
    <source>
        <dbReference type="ARBA" id="ARBA00022516"/>
    </source>
</evidence>
<keyword evidence="10 16" id="KW-0276">Fatty acid metabolism</keyword>
<dbReference type="GO" id="GO:0003989">
    <property type="term" value="F:acetyl-CoA carboxylase activity"/>
    <property type="evidence" value="ECO:0007669"/>
    <property type="project" value="InterPro"/>
</dbReference>
<dbReference type="InterPro" id="IPR000438">
    <property type="entry name" value="Acetyl_CoA_COase_Trfase_b_su"/>
</dbReference>
<evidence type="ECO:0000256" key="11">
    <source>
        <dbReference type="ARBA" id="ARBA00022840"/>
    </source>
</evidence>
<dbReference type="InterPro" id="IPR001095">
    <property type="entry name" value="Acetyl_CoA_COase_a_su"/>
</dbReference>
<dbReference type="EC" id="2.1.3.15" evidence="16"/>
<comment type="caution">
    <text evidence="20">The sequence shown here is derived from an EMBL/GenBank/DDBJ whole genome shotgun (WGS) entry which is preliminary data.</text>
</comment>
<dbReference type="Proteomes" id="UP000261080">
    <property type="component" value="Unassembled WGS sequence"/>
</dbReference>
<evidence type="ECO:0000256" key="1">
    <source>
        <dbReference type="ARBA" id="ARBA00004496"/>
    </source>
</evidence>
<gene>
    <name evidence="17" type="primary">accD</name>
    <name evidence="16" type="synonym">accA</name>
    <name evidence="20" type="ORF">DW016_04975</name>
</gene>
<accession>A0A3E3K4A6</accession>
<evidence type="ECO:0000256" key="12">
    <source>
        <dbReference type="ARBA" id="ARBA00023098"/>
    </source>
</evidence>
<dbReference type="EMBL" id="QVLX01000002">
    <property type="protein sequence ID" value="RGE88860.1"/>
    <property type="molecule type" value="Genomic_DNA"/>
</dbReference>
<dbReference type="Pfam" id="PF03255">
    <property type="entry name" value="ACCA"/>
    <property type="match status" value="1"/>
</dbReference>
<dbReference type="NCBIfam" id="TIGR00513">
    <property type="entry name" value="accA"/>
    <property type="match status" value="1"/>
</dbReference>
<dbReference type="RefSeq" id="WP_051411930.1">
    <property type="nucleotide sequence ID" value="NZ_BAABYU010000002.1"/>
</dbReference>
<dbReference type="PROSITE" id="PS50989">
    <property type="entry name" value="COA_CT_CTER"/>
    <property type="match status" value="1"/>
</dbReference>
<comment type="similarity">
    <text evidence="17">Belongs to the AccD/PCCB family.</text>
</comment>
<comment type="cofactor">
    <cofactor evidence="17">
        <name>Zn(2+)</name>
        <dbReference type="ChEBI" id="CHEBI:29105"/>
    </cofactor>
    <text evidence="17">Binds 1 zinc ion per subunit.</text>
</comment>
<dbReference type="NCBIfam" id="NF041504">
    <property type="entry name" value="AccA_sub"/>
    <property type="match status" value="1"/>
</dbReference>
<comment type="similarity">
    <text evidence="4">In the N-terminal section; belongs to the AccD/PCCB family.</text>
</comment>
<evidence type="ECO:0000256" key="10">
    <source>
        <dbReference type="ARBA" id="ARBA00022832"/>
    </source>
</evidence>
<keyword evidence="13 16" id="KW-0275">Fatty acid biosynthesis</keyword>
<feature type="binding site" evidence="17">
    <location>
        <position position="59"/>
    </location>
    <ligand>
        <name>Zn(2+)</name>
        <dbReference type="ChEBI" id="CHEBI:29105"/>
    </ligand>
</feature>
<evidence type="ECO:0000256" key="17">
    <source>
        <dbReference type="HAMAP-Rule" id="MF_01395"/>
    </source>
</evidence>
<keyword evidence="11 16" id="KW-0067">ATP-binding</keyword>
<feature type="binding site" evidence="17">
    <location>
        <position position="37"/>
    </location>
    <ligand>
        <name>Zn(2+)</name>
        <dbReference type="ChEBI" id="CHEBI:29105"/>
    </ligand>
</feature>
<dbReference type="SUPFAM" id="SSF52096">
    <property type="entry name" value="ClpP/crotonase"/>
    <property type="match status" value="2"/>
</dbReference>
<keyword evidence="8 16" id="KW-0808">Transferase</keyword>
<comment type="pathway">
    <text evidence="2 16">Lipid metabolism; malonyl-CoA biosynthesis; malonyl-CoA from acetyl-CoA: step 1/1.</text>
</comment>
<dbReference type="GeneID" id="97193838"/>
<evidence type="ECO:0000256" key="9">
    <source>
        <dbReference type="ARBA" id="ARBA00022741"/>
    </source>
</evidence>
<dbReference type="NCBIfam" id="TIGR00515">
    <property type="entry name" value="accD"/>
    <property type="match status" value="1"/>
</dbReference>
<keyword evidence="12 16" id="KW-0443">Lipid metabolism</keyword>
<keyword evidence="17" id="KW-0862">Zinc</keyword>
<evidence type="ECO:0000259" key="18">
    <source>
        <dbReference type="PROSITE" id="PS50980"/>
    </source>
</evidence>
<feature type="domain" description="CoA carboxyltransferase C-terminal" evidence="19">
    <location>
        <begin position="300"/>
        <end position="550"/>
    </location>
</feature>
<dbReference type="PANTHER" id="PTHR42853">
    <property type="entry name" value="ACETYL-COENZYME A CARBOXYLASE CARBOXYL TRANSFERASE SUBUNIT ALPHA"/>
    <property type="match status" value="1"/>
</dbReference>
<comment type="similarity">
    <text evidence="3">In the C-terminal section; belongs to the AccA family.</text>
</comment>
<keyword evidence="17" id="KW-0479">Metal-binding</keyword>
<dbReference type="NCBIfam" id="NF004344">
    <property type="entry name" value="PRK05724.1"/>
    <property type="match status" value="1"/>
</dbReference>
<evidence type="ECO:0000256" key="14">
    <source>
        <dbReference type="ARBA" id="ARBA00025280"/>
    </source>
</evidence>
<dbReference type="HAMAP" id="MF_01395">
    <property type="entry name" value="AcetylCoA_CT_beta"/>
    <property type="match status" value="1"/>
</dbReference>
<evidence type="ECO:0000256" key="3">
    <source>
        <dbReference type="ARBA" id="ARBA00006276"/>
    </source>
</evidence>
<evidence type="ECO:0000259" key="19">
    <source>
        <dbReference type="PROSITE" id="PS50989"/>
    </source>
</evidence>
<dbReference type="InterPro" id="IPR029045">
    <property type="entry name" value="ClpP/crotonase-like_dom_sf"/>
</dbReference>
<evidence type="ECO:0000256" key="4">
    <source>
        <dbReference type="ARBA" id="ARBA00010284"/>
    </source>
</evidence>
<keyword evidence="7 16" id="KW-0444">Lipid biosynthesis</keyword>
<dbReference type="GO" id="GO:0009317">
    <property type="term" value="C:acetyl-CoA carboxylase complex"/>
    <property type="evidence" value="ECO:0007669"/>
    <property type="project" value="InterPro"/>
</dbReference>
<evidence type="ECO:0000313" key="21">
    <source>
        <dbReference type="Proteomes" id="UP000261080"/>
    </source>
</evidence>
<dbReference type="UniPathway" id="UPA00655">
    <property type="reaction ID" value="UER00711"/>
</dbReference>
<dbReference type="GO" id="GO:0016743">
    <property type="term" value="F:carboxyl- or carbamoyltransferase activity"/>
    <property type="evidence" value="ECO:0007669"/>
    <property type="project" value="UniProtKB-UniRule"/>
</dbReference>
<dbReference type="PANTHER" id="PTHR42853:SF3">
    <property type="entry name" value="ACETYL-COENZYME A CARBOXYLASE CARBOXYL TRANSFERASE SUBUNIT ALPHA, CHLOROPLASTIC"/>
    <property type="match status" value="1"/>
</dbReference>
<dbReference type="GO" id="GO:0006633">
    <property type="term" value="P:fatty acid biosynthetic process"/>
    <property type="evidence" value="ECO:0007669"/>
    <property type="project" value="UniProtKB-KW"/>
</dbReference>
<reference evidence="20 21" key="1">
    <citation type="submission" date="2018-08" db="EMBL/GenBank/DDBJ databases">
        <title>A genome reference for cultivated species of the human gut microbiota.</title>
        <authorList>
            <person name="Zou Y."/>
            <person name="Xue W."/>
            <person name="Luo G."/>
        </authorList>
    </citation>
    <scope>NUCLEOTIDE SEQUENCE [LARGE SCALE GENOMIC DNA]</scope>
    <source>
        <strain evidence="20 21">AF37-2AT</strain>
    </source>
</reference>
<dbReference type="Gene3D" id="3.90.226.10">
    <property type="entry name" value="2-enoyl-CoA Hydratase, Chain A, domain 1"/>
    <property type="match status" value="2"/>
</dbReference>
<dbReference type="GO" id="GO:2001295">
    <property type="term" value="P:malonyl-CoA biosynthetic process"/>
    <property type="evidence" value="ECO:0007669"/>
    <property type="project" value="UniProtKB-UniRule"/>
</dbReference>
<comment type="subunit">
    <text evidence="16">Acetyl-CoA carboxylase is a heterohexamer composed of biotin carboxyl carrier protein (AccB), biotin carboxylase (AccC) and two subunits each of ACCase subunit alpha (AccA) and ACCase subunit beta (AccD).</text>
</comment>
<comment type="subunit">
    <text evidence="5">Acetyl-CoA carboxylase is a heterotetramer composed of biotin carboxyl carrier protein (AccB), biotin carboxylase (AccC) and two subunits of ACCase subunit beta/alpha.</text>
</comment>
<comment type="similarity">
    <text evidence="16">Belongs to the AccA family.</text>
</comment>
<comment type="function">
    <text evidence="16">Component of the acetyl coenzyme A carboxylase (ACC) complex. First, biotin carboxylase catalyzes the carboxylation of biotin on its carrier protein (BCCP) and then the CO(2) group is transferred by the carboxyltransferase to acetyl-CoA to form malonyl-CoA.</text>
</comment>
<feature type="domain" description="CoA carboxyltransferase N-terminal" evidence="18">
    <location>
        <begin position="33"/>
        <end position="299"/>
    </location>
</feature>
<evidence type="ECO:0000256" key="2">
    <source>
        <dbReference type="ARBA" id="ARBA00004956"/>
    </source>
</evidence>
<dbReference type="AlphaFoldDB" id="A0A3E3K4A6"/>
<keyword evidence="21" id="KW-1185">Reference proteome</keyword>
<evidence type="ECO:0000256" key="6">
    <source>
        <dbReference type="ARBA" id="ARBA00022490"/>
    </source>
</evidence>
<name>A0A3E3K4A6_9FIRM</name>
<dbReference type="GO" id="GO:0008270">
    <property type="term" value="F:zinc ion binding"/>
    <property type="evidence" value="ECO:0007669"/>
    <property type="project" value="UniProtKB-UniRule"/>
</dbReference>
<keyword evidence="9 16" id="KW-0547">Nucleotide-binding</keyword>
<evidence type="ECO:0000256" key="5">
    <source>
        <dbReference type="ARBA" id="ARBA00011664"/>
    </source>
</evidence>
<dbReference type="GO" id="GO:0005524">
    <property type="term" value="F:ATP binding"/>
    <property type="evidence" value="ECO:0007669"/>
    <property type="project" value="UniProtKB-KW"/>
</dbReference>
<dbReference type="HAMAP" id="MF_00823">
    <property type="entry name" value="AcetylCoA_CT_alpha"/>
    <property type="match status" value="1"/>
</dbReference>
<evidence type="ECO:0000256" key="13">
    <source>
        <dbReference type="ARBA" id="ARBA00023160"/>
    </source>
</evidence>
<keyword evidence="17" id="KW-0863">Zinc-finger</keyword>
<feature type="binding site" evidence="17">
    <location>
        <position position="40"/>
    </location>
    <ligand>
        <name>Zn(2+)</name>
        <dbReference type="ChEBI" id="CHEBI:29105"/>
    </ligand>
</feature>
<comment type="function">
    <text evidence="14 17">Component of the acetyl coenzyme A carboxylase (ACC) complex. Biotin carboxylase (BC) catalyzes the carboxylation of biotin on its carrier protein (BCCP) and then the CO(2) group is transferred by the transcarboxylase to acetyl-CoA to form malonyl-CoA.</text>
</comment>
<protein>
    <recommendedName>
        <fullName evidence="16 17">Multifunctional fusion protein</fullName>
    </recommendedName>
    <domain>
        <recommendedName>
            <fullName evidence="16">Acetyl-coenzyme A carboxylase carboxyl transferase subunit alpha</fullName>
            <shortName evidence="16">ACCase subunit alpha</shortName>
            <shortName evidence="16">Acetyl-CoA carboxylase carboxyltransferase subunit alpha</shortName>
            <ecNumber evidence="16">2.1.3.15</ecNumber>
        </recommendedName>
    </domain>
    <domain>
        <recommendedName>
            <fullName evidence="17">Acetyl-coenzyme A carboxylase carboxyl transferase subunit beta</fullName>
            <shortName evidence="17">ACCase subunit beta</shortName>
            <shortName evidence="17">Acetyl-CoA carboxylase carboxyltransferase subunit beta</shortName>
        </recommendedName>
    </domain>
</protein>
<comment type="subcellular location">
    <subcellularLocation>
        <location evidence="1 16">Cytoplasm</location>
    </subcellularLocation>
</comment>
<evidence type="ECO:0000256" key="8">
    <source>
        <dbReference type="ARBA" id="ARBA00022679"/>
    </source>
</evidence>
<sequence>MKLSNMFKKTDRKNYITIHTSEKKGKPEVPEGLLKKCNACKAAIVTEDVQNNDYICPKCHNYFRVHARRRVEMIADEGSFEEWDADLIAGNPLSFPGYEEKIQSLQEKTNLKEAVVTGKARIDGQDVVIGVCDGRFMMASMGWAVGEKIARAVERATKERLPVILFACSGGARMQEGIVSLMQMAKTSAALKKHSDAGLLYISVLTNPTTGGVTASFGMLGDITLAEPKALIGFAGPRVIEQTIGQKLPEGFQKSEFLLEHGFIDRIVEREEMKDVLSSILSMHQTGTGVESWKQEVCRETEEEKRAPYKGLTSWERVQISRKKERPVGSDYIRTMFTDFIEFHGDRYFKDDKAIVGGIAKFHGIPVTVIAQEKGTSTKDNILHNFGMPSPDGYRKALRLMKQAEKFHRPVICFVDTPGAFCGLEAEERGQGEAIARNIYEMSGLKTPVISIVIGEGGSGGALAMATADEVWMLENSIYSILSPEGFASILWKDSKRAKEAAGVMKLTANHLKSMEIVEQVIAEPEDFTTANLHEVTDRLDKNLKKFICEYMEMDTSALVEKRYQRFRRM</sequence>